<dbReference type="EMBL" id="MLGG01000002">
    <property type="protein sequence ID" value="KAK1466703.1"/>
    <property type="molecule type" value="Genomic_DNA"/>
</dbReference>
<reference evidence="2 3" key="1">
    <citation type="submission" date="2016-10" db="EMBL/GenBank/DDBJ databases">
        <title>The genome sequence of Colletotrichum fioriniae PJ7.</title>
        <authorList>
            <person name="Baroncelli R."/>
        </authorList>
    </citation>
    <scope>NUCLEOTIDE SEQUENCE [LARGE SCALE GENOMIC DNA]</scope>
    <source>
        <strain evidence="2">Col 31</strain>
    </source>
</reference>
<organism evidence="2 3">
    <name type="scientific">Colletotrichum melonis</name>
    <dbReference type="NCBI Taxonomy" id="1209925"/>
    <lineage>
        <taxon>Eukaryota</taxon>
        <taxon>Fungi</taxon>
        <taxon>Dikarya</taxon>
        <taxon>Ascomycota</taxon>
        <taxon>Pezizomycotina</taxon>
        <taxon>Sordariomycetes</taxon>
        <taxon>Hypocreomycetidae</taxon>
        <taxon>Glomerellales</taxon>
        <taxon>Glomerellaceae</taxon>
        <taxon>Colletotrichum</taxon>
        <taxon>Colletotrichum acutatum species complex</taxon>
    </lineage>
</organism>
<protein>
    <submittedName>
        <fullName evidence="2">Uncharacterized protein</fullName>
    </submittedName>
</protein>
<proteinExistence type="predicted"/>
<feature type="region of interest" description="Disordered" evidence="1">
    <location>
        <begin position="33"/>
        <end position="63"/>
    </location>
</feature>
<gene>
    <name evidence="2" type="ORF">CMEL01_10696</name>
</gene>
<dbReference type="AlphaFoldDB" id="A0AAI9V2X6"/>
<evidence type="ECO:0000256" key="1">
    <source>
        <dbReference type="SAM" id="MobiDB-lite"/>
    </source>
</evidence>
<keyword evidence="3" id="KW-1185">Reference proteome</keyword>
<comment type="caution">
    <text evidence="2">The sequence shown here is derived from an EMBL/GenBank/DDBJ whole genome shotgun (WGS) entry which is preliminary data.</text>
</comment>
<sequence>MQLRPPWRIGSQLLGRLDFHETQGMTMIGAAKEAKGRTARGNNTKLNRLQSRPGSALDSDIKPDGAAYRNGSVAIPSENWRIERFRKRGIALLPSELRIAAEPMGVGPS</sequence>
<evidence type="ECO:0000313" key="2">
    <source>
        <dbReference type="EMBL" id="KAK1466703.1"/>
    </source>
</evidence>
<name>A0AAI9V2X6_9PEZI</name>
<evidence type="ECO:0000313" key="3">
    <source>
        <dbReference type="Proteomes" id="UP001239795"/>
    </source>
</evidence>
<feature type="compositionally biased region" description="Polar residues" evidence="1">
    <location>
        <begin position="40"/>
        <end position="53"/>
    </location>
</feature>
<accession>A0AAI9V2X6</accession>
<dbReference type="Proteomes" id="UP001239795">
    <property type="component" value="Unassembled WGS sequence"/>
</dbReference>